<evidence type="ECO:0000313" key="3">
    <source>
        <dbReference type="Proteomes" id="UP000594468"/>
    </source>
</evidence>
<protein>
    <recommendedName>
        <fullName evidence="4">DUF304 domain-containing protein</fullName>
    </recommendedName>
</protein>
<name>A0A7S8ECH6_9CHLR</name>
<keyword evidence="1" id="KW-0812">Transmembrane</keyword>
<dbReference type="EMBL" id="CP062983">
    <property type="protein sequence ID" value="QPC84426.1"/>
    <property type="molecule type" value="Genomic_DNA"/>
</dbReference>
<keyword evidence="1" id="KW-0472">Membrane</keyword>
<feature type="transmembrane region" description="Helical" evidence="1">
    <location>
        <begin position="41"/>
        <end position="67"/>
    </location>
</feature>
<dbReference type="RefSeq" id="WP_195172489.1">
    <property type="nucleotide sequence ID" value="NZ_CP062983.1"/>
</dbReference>
<proteinExistence type="predicted"/>
<sequence>MKFDNIPSALVDKVEAELLEEEEVLWIGRPESGMTAIRSSLLATTAPIALVAAIMALVSGAVLVMAGSEAEEIPWIAFALPVLIVGLVMCGQLLAHLFSATRSTYAITDHRVLILTGNSVKSFGPEDIEFIERKMQGDDVGDILFTTQVTSHSSQYGKQIQSTAVGFKGIANVRAVEALMLRTFRDRDNQHAKRKNRLKVEDAEDKADGEIAYYDSSSQQASR</sequence>
<evidence type="ECO:0008006" key="4">
    <source>
        <dbReference type="Google" id="ProtNLM"/>
    </source>
</evidence>
<dbReference type="AlphaFoldDB" id="A0A7S8ECH6"/>
<keyword evidence="1" id="KW-1133">Transmembrane helix</keyword>
<dbReference type="KEGG" id="pmet:G4Y79_08645"/>
<gene>
    <name evidence="2" type="ORF">G4Y79_08645</name>
</gene>
<accession>A0A7S8ECH6</accession>
<evidence type="ECO:0000256" key="1">
    <source>
        <dbReference type="SAM" id="Phobius"/>
    </source>
</evidence>
<feature type="transmembrane region" description="Helical" evidence="1">
    <location>
        <begin position="73"/>
        <end position="95"/>
    </location>
</feature>
<evidence type="ECO:0000313" key="2">
    <source>
        <dbReference type="EMBL" id="QPC84426.1"/>
    </source>
</evidence>
<reference evidence="2 3" key="1">
    <citation type="submission" date="2020-02" db="EMBL/GenBank/DDBJ databases">
        <authorList>
            <person name="Zheng R.K."/>
            <person name="Sun C.M."/>
        </authorList>
    </citation>
    <scope>NUCLEOTIDE SEQUENCE [LARGE SCALE GENOMIC DNA]</scope>
    <source>
        <strain evidence="3">rifampicinis</strain>
    </source>
</reference>
<dbReference type="Proteomes" id="UP000594468">
    <property type="component" value="Chromosome"/>
</dbReference>
<keyword evidence="3" id="KW-1185">Reference proteome</keyword>
<organism evidence="2 3">
    <name type="scientific">Phototrophicus methaneseepsis</name>
    <dbReference type="NCBI Taxonomy" id="2710758"/>
    <lineage>
        <taxon>Bacteria</taxon>
        <taxon>Bacillati</taxon>
        <taxon>Chloroflexota</taxon>
        <taxon>Candidatus Thermofontia</taxon>
        <taxon>Phototrophicales</taxon>
        <taxon>Phototrophicaceae</taxon>
        <taxon>Phototrophicus</taxon>
    </lineage>
</organism>